<proteinExistence type="predicted"/>
<keyword evidence="2" id="KW-1185">Reference proteome</keyword>
<evidence type="ECO:0000313" key="1">
    <source>
        <dbReference type="EMBL" id="EEQ05825.1"/>
    </source>
</evidence>
<comment type="caution">
    <text evidence="1">The sequence shown here is derived from an EMBL/GenBank/DDBJ whole genome shotgun (WGS) entry which is preliminary data.</text>
</comment>
<gene>
    <name evidence="1" type="ORF">yberc0001_36100</name>
</gene>
<organism evidence="1 2">
    <name type="scientific">Yersinia bercovieri ATCC 43970</name>
    <dbReference type="NCBI Taxonomy" id="349968"/>
    <lineage>
        <taxon>Bacteria</taxon>
        <taxon>Pseudomonadati</taxon>
        <taxon>Pseudomonadota</taxon>
        <taxon>Gammaproteobacteria</taxon>
        <taxon>Enterobacterales</taxon>
        <taxon>Yersiniaceae</taxon>
        <taxon>Yersinia</taxon>
    </lineage>
</organism>
<dbReference type="EMBL" id="AALC02000042">
    <property type="protein sequence ID" value="EEQ05825.1"/>
    <property type="molecule type" value="Genomic_DNA"/>
</dbReference>
<reference evidence="1" key="1">
    <citation type="submission" date="2008-12" db="EMBL/GenBank/DDBJ databases">
        <title>Annotation of the Yersinia bercovieri ATCC 43970 genome.</title>
        <authorList>
            <person name="Read T.D."/>
            <person name="Akmal A."/>
            <person name="Bishop-Lilly K."/>
            <person name="Chen P.E."/>
            <person name="Cook C."/>
            <person name="Kiley M.P."/>
            <person name="Lentz S."/>
            <person name="Mateczun A."/>
            <person name="Nagarajan N."/>
            <person name="Nolan N."/>
            <person name="Osborne B.I."/>
            <person name="Pop M."/>
            <person name="Sozhamannan S."/>
            <person name="Stewart A.C."/>
            <person name="Sulakvelidze A."/>
            <person name="Thomason B."/>
            <person name="Willner K."/>
            <person name="Zwick M.E."/>
        </authorList>
    </citation>
    <scope>NUCLEOTIDE SEQUENCE [LARGE SCALE GENOMIC DNA]</scope>
    <source>
        <strain evidence="1">ATCC 43970</strain>
    </source>
</reference>
<dbReference type="RefSeq" id="WP_005276914.1">
    <property type="nucleotide sequence ID" value="NZ_AALC02000042.1"/>
</dbReference>
<evidence type="ECO:0000313" key="2">
    <source>
        <dbReference type="Proteomes" id="UP000010319"/>
    </source>
</evidence>
<accession>A0ABM9XWU2</accession>
<protein>
    <submittedName>
        <fullName evidence="1">Uncharacterized protein</fullName>
    </submittedName>
</protein>
<name>A0ABM9XWU2_YERBE</name>
<dbReference type="GeneID" id="89598915"/>
<dbReference type="Proteomes" id="UP000010319">
    <property type="component" value="Unassembled WGS sequence"/>
</dbReference>
<sequence length="149" mass="16982">MKNRNRLTKKDESALHMLDVLLENERKVEQRYELPFRAPREILTSLQQCEHCGEDIALLIFGDSASDVPGLEAYARLMKVPVVQTNLPTWVITPPLDPSSLENPSLLLKIHPDKGAPCLITPDEWLNMIHQMSDNHCKLCRKSGKRSKN</sequence>